<feature type="compositionally biased region" description="Low complexity" evidence="1">
    <location>
        <begin position="195"/>
        <end position="217"/>
    </location>
</feature>
<sequence>MAAPPDLTLGQLVARSLRNADLCQNAPAPNDPHIQASPTSTPHMSAPGTDTPPHPQALVASTLSDLTLCASLIDRLGVLSPNESLDDLSTRSLRCLAVPALQGHLALLVRTRGAHDRLEWLARAQSAFERFREQVERYGVVGDERRAALNGPAAGETDPARRRAGKIAQFKMEKEIKATLEELRQRRRTRRTRGSAVPSSSAASSSAGPSAPTPSDATLTHNVDYPSSSSDEDDDASASVARPLLLSLLTLHYLRSSSELDSLAHERAILEHGIKTSEIPAPPAHVGDAREKGRRGGAGGAEEEKDGDEEDRWRLDAPLGGKEGPMLSPSGKVLRPFTILPSSSSGGAMNTRLRLQGEVFRESWRLPTMTIDEYLAIEQERGNVLEGGGERTTDEVDAARRAEQADVEEDDTMRGYEAQEAGLRKKREWDEYRDAHRKGEGNMHNRG</sequence>
<comment type="caution">
    <text evidence="2">The sequence shown here is derived from an EMBL/GenBank/DDBJ whole genome shotgun (WGS) entry which is preliminary data.</text>
</comment>
<proteinExistence type="predicted"/>
<dbReference type="InterPro" id="IPR007304">
    <property type="entry name" value="TAP46-like"/>
</dbReference>
<evidence type="ECO:0000313" key="3">
    <source>
        <dbReference type="Proteomes" id="UP001342314"/>
    </source>
</evidence>
<feature type="compositionally biased region" description="Basic and acidic residues" evidence="1">
    <location>
        <begin position="385"/>
        <end position="404"/>
    </location>
</feature>
<keyword evidence="3" id="KW-1185">Reference proteome</keyword>
<accession>A0AAV5G7Z2</accession>
<dbReference type="InterPro" id="IPR038511">
    <property type="entry name" value="TAP42/TAP46-like_sf"/>
</dbReference>
<dbReference type="Proteomes" id="UP001342314">
    <property type="component" value="Unassembled WGS sequence"/>
</dbReference>
<feature type="compositionally biased region" description="Acidic residues" evidence="1">
    <location>
        <begin position="301"/>
        <end position="310"/>
    </location>
</feature>
<dbReference type="AlphaFoldDB" id="A0AAV5G7Z2"/>
<name>A0AAV5G7Z2_9BASI</name>
<feature type="region of interest" description="Disordered" evidence="1">
    <location>
        <begin position="23"/>
        <end position="55"/>
    </location>
</feature>
<dbReference type="PANTHER" id="PTHR10933:SF9">
    <property type="entry name" value="IMMUNOGLOBULIN-BINDING PROTEIN 1"/>
    <property type="match status" value="1"/>
</dbReference>
<feature type="region of interest" description="Disordered" evidence="1">
    <location>
        <begin position="385"/>
        <end position="419"/>
    </location>
</feature>
<evidence type="ECO:0000256" key="1">
    <source>
        <dbReference type="SAM" id="MobiDB-lite"/>
    </source>
</evidence>
<dbReference type="GO" id="GO:0005829">
    <property type="term" value="C:cytosol"/>
    <property type="evidence" value="ECO:0007669"/>
    <property type="project" value="TreeGrafter"/>
</dbReference>
<dbReference type="GO" id="GO:0009966">
    <property type="term" value="P:regulation of signal transduction"/>
    <property type="evidence" value="ECO:0007669"/>
    <property type="project" value="InterPro"/>
</dbReference>
<evidence type="ECO:0000313" key="2">
    <source>
        <dbReference type="EMBL" id="GJN88681.1"/>
    </source>
</evidence>
<dbReference type="GO" id="GO:0051721">
    <property type="term" value="F:protein phosphatase 2A binding"/>
    <property type="evidence" value="ECO:0007669"/>
    <property type="project" value="TreeGrafter"/>
</dbReference>
<dbReference type="PANTHER" id="PTHR10933">
    <property type="entry name" value="IMMUNOGLOBULIN-BINDING PROTEIN 1"/>
    <property type="match status" value="1"/>
</dbReference>
<feature type="region of interest" description="Disordered" evidence="1">
    <location>
        <begin position="182"/>
        <end position="236"/>
    </location>
</feature>
<evidence type="ECO:0008006" key="4">
    <source>
        <dbReference type="Google" id="ProtNLM"/>
    </source>
</evidence>
<dbReference type="Pfam" id="PF04177">
    <property type="entry name" value="TAP42"/>
    <property type="match status" value="1"/>
</dbReference>
<reference evidence="2 3" key="1">
    <citation type="submission" date="2021-12" db="EMBL/GenBank/DDBJ databases">
        <title>High titer production of polyol ester of fatty acids by Rhodotorula paludigena BS15 towards product separation-free biomass refinery.</title>
        <authorList>
            <person name="Mano J."/>
            <person name="Ono H."/>
            <person name="Tanaka T."/>
            <person name="Naito K."/>
            <person name="Sushida H."/>
            <person name="Ike M."/>
            <person name="Tokuyasu K."/>
            <person name="Kitaoka M."/>
        </authorList>
    </citation>
    <scope>NUCLEOTIDE SEQUENCE [LARGE SCALE GENOMIC DNA]</scope>
    <source>
        <strain evidence="2 3">BS15</strain>
    </source>
</reference>
<feature type="region of interest" description="Disordered" evidence="1">
    <location>
        <begin position="149"/>
        <end position="168"/>
    </location>
</feature>
<dbReference type="Gene3D" id="1.25.40.540">
    <property type="entry name" value="TAP42-like family"/>
    <property type="match status" value="1"/>
</dbReference>
<dbReference type="GO" id="GO:0035303">
    <property type="term" value="P:regulation of dephosphorylation"/>
    <property type="evidence" value="ECO:0007669"/>
    <property type="project" value="TreeGrafter"/>
</dbReference>
<feature type="region of interest" description="Disordered" evidence="1">
    <location>
        <begin position="274"/>
        <end position="313"/>
    </location>
</feature>
<protein>
    <recommendedName>
        <fullName evidence="4">TAP42-like protein</fullName>
    </recommendedName>
</protein>
<organism evidence="2 3">
    <name type="scientific">Rhodotorula paludigena</name>
    <dbReference type="NCBI Taxonomy" id="86838"/>
    <lineage>
        <taxon>Eukaryota</taxon>
        <taxon>Fungi</taxon>
        <taxon>Dikarya</taxon>
        <taxon>Basidiomycota</taxon>
        <taxon>Pucciniomycotina</taxon>
        <taxon>Microbotryomycetes</taxon>
        <taxon>Sporidiobolales</taxon>
        <taxon>Sporidiobolaceae</taxon>
        <taxon>Rhodotorula</taxon>
    </lineage>
</organism>
<gene>
    <name evidence="2" type="ORF">Rhopal_001647-T1</name>
</gene>
<dbReference type="EMBL" id="BQKY01000003">
    <property type="protein sequence ID" value="GJN88681.1"/>
    <property type="molecule type" value="Genomic_DNA"/>
</dbReference>